<dbReference type="EMBL" id="AP019297">
    <property type="protein sequence ID" value="BBG95918.1"/>
    <property type="molecule type" value="Genomic_DNA"/>
</dbReference>
<name>A0A4Y1QVT0_PRUDU</name>
<accession>A0A4Y1QVT0</accession>
<sequence length="99" mass="11207">MVFGADVVRLNKRHCFLGYNASLSEGGFSSKMNLDPYTCCGVKLEYTKKQGTKDLHSTAIFKLGYTKKQGTKHLDSAIIFKISTCFWEIEIFVDNVEEN</sequence>
<evidence type="ECO:0000313" key="1">
    <source>
        <dbReference type="EMBL" id="BBG95918.1"/>
    </source>
</evidence>
<proteinExistence type="predicted"/>
<reference evidence="1" key="1">
    <citation type="journal article" date="2019" name="Science">
        <title>Mutation of a bHLH transcription factor allowed almond domestication.</title>
        <authorList>
            <person name="Sanchez-Perez R."/>
            <person name="Pavan S."/>
            <person name="Mazzeo R."/>
            <person name="Moldovan C."/>
            <person name="Aiese Cigliano R."/>
            <person name="Del Cueto J."/>
            <person name="Ricciardi F."/>
            <person name="Lotti C."/>
            <person name="Ricciardi L."/>
            <person name="Dicenta F."/>
            <person name="Lopez-Marques R.L."/>
            <person name="Lindberg Moller B."/>
        </authorList>
    </citation>
    <scope>NUCLEOTIDE SEQUENCE</scope>
</reference>
<protein>
    <submittedName>
        <fullName evidence="1">Uncharacterized protein</fullName>
    </submittedName>
</protein>
<gene>
    <name evidence="1" type="ORF">Prudu_004581</name>
</gene>
<dbReference type="AlphaFoldDB" id="A0A4Y1QVT0"/>
<organism evidence="1">
    <name type="scientific">Prunus dulcis</name>
    <name type="common">Almond</name>
    <name type="synonym">Amygdalus dulcis</name>
    <dbReference type="NCBI Taxonomy" id="3755"/>
    <lineage>
        <taxon>Eukaryota</taxon>
        <taxon>Viridiplantae</taxon>
        <taxon>Streptophyta</taxon>
        <taxon>Embryophyta</taxon>
        <taxon>Tracheophyta</taxon>
        <taxon>Spermatophyta</taxon>
        <taxon>Magnoliopsida</taxon>
        <taxon>eudicotyledons</taxon>
        <taxon>Gunneridae</taxon>
        <taxon>Pentapetalae</taxon>
        <taxon>rosids</taxon>
        <taxon>fabids</taxon>
        <taxon>Rosales</taxon>
        <taxon>Rosaceae</taxon>
        <taxon>Amygdaloideae</taxon>
        <taxon>Amygdaleae</taxon>
        <taxon>Prunus</taxon>
    </lineage>
</organism>